<reference evidence="3 4" key="1">
    <citation type="submission" date="2019-05" db="EMBL/GenBank/DDBJ databases">
        <authorList>
            <person name="Lee S.D."/>
        </authorList>
    </citation>
    <scope>NUCLEOTIDE SEQUENCE [LARGE SCALE GENOMIC DNA]</scope>
    <source>
        <strain evidence="3 4">C5-26</strain>
    </source>
</reference>
<evidence type="ECO:0000256" key="1">
    <source>
        <dbReference type="SAM" id="MobiDB-lite"/>
    </source>
</evidence>
<dbReference type="OrthoDB" id="5177627at2"/>
<dbReference type="RefSeq" id="WP_146319540.1">
    <property type="nucleotide sequence ID" value="NZ_VCQV01000034.1"/>
</dbReference>
<reference evidence="3 4" key="2">
    <citation type="submission" date="2019-08" db="EMBL/GenBank/DDBJ databases">
        <title>Jejuicoccus antrihumi gen. nov., sp. nov., a new member of the family Dermacoccaceae isolated from a cave.</title>
        <authorList>
            <person name="Schumann P."/>
            <person name="Kim I.S."/>
        </authorList>
    </citation>
    <scope>NUCLEOTIDE SEQUENCE [LARGE SCALE GENOMIC DNA]</scope>
    <source>
        <strain evidence="3 4">C5-26</strain>
    </source>
</reference>
<dbReference type="EMBL" id="VCQV01000034">
    <property type="protein sequence ID" value="TWP33870.1"/>
    <property type="molecule type" value="Genomic_DNA"/>
</dbReference>
<dbReference type="InterPro" id="IPR003615">
    <property type="entry name" value="HNH_nuc"/>
</dbReference>
<evidence type="ECO:0000259" key="2">
    <source>
        <dbReference type="SMART" id="SM00507"/>
    </source>
</evidence>
<keyword evidence="4" id="KW-1185">Reference proteome</keyword>
<dbReference type="AlphaFoldDB" id="A0A563DUD0"/>
<dbReference type="Proteomes" id="UP000320244">
    <property type="component" value="Unassembled WGS sequence"/>
</dbReference>
<sequence>QRSPGKRRADALMELINAGTRASEQDGGRVSVKATITIPLSVLIGSLVNAGHAVTALGQIIDAGTARALACTARLVPMVIGTQSQPLDVGQASRCFRPATRAAIVKRDRGCTFPGCDRPAPWCEAHHGVPWWVGGRSDLANGTLLCSRHHHIVHSKGYLPWIGDTEVVWDLVPGRMPTQPLPPDDPLAYGPGAPPDQAQTA</sequence>
<dbReference type="CDD" id="cd00085">
    <property type="entry name" value="HNHc"/>
    <property type="match status" value="1"/>
</dbReference>
<comment type="caution">
    <text evidence="3">The sequence shown here is derived from an EMBL/GenBank/DDBJ whole genome shotgun (WGS) entry which is preliminary data.</text>
</comment>
<feature type="region of interest" description="Disordered" evidence="1">
    <location>
        <begin position="176"/>
        <end position="201"/>
    </location>
</feature>
<accession>A0A563DUD0</accession>
<proteinExistence type="predicted"/>
<organism evidence="3 4">
    <name type="scientific">Leekyejoonella antrihumi</name>
    <dbReference type="NCBI Taxonomy" id="1660198"/>
    <lineage>
        <taxon>Bacteria</taxon>
        <taxon>Bacillati</taxon>
        <taxon>Actinomycetota</taxon>
        <taxon>Actinomycetes</taxon>
        <taxon>Micrococcales</taxon>
        <taxon>Dermacoccaceae</taxon>
        <taxon>Leekyejoonella</taxon>
    </lineage>
</organism>
<feature type="domain" description="HNH nuclease" evidence="2">
    <location>
        <begin position="99"/>
        <end position="151"/>
    </location>
</feature>
<dbReference type="Pfam" id="PF02720">
    <property type="entry name" value="DUF222"/>
    <property type="match status" value="1"/>
</dbReference>
<evidence type="ECO:0000313" key="3">
    <source>
        <dbReference type="EMBL" id="TWP33870.1"/>
    </source>
</evidence>
<dbReference type="InterPro" id="IPR003870">
    <property type="entry name" value="DUF222"/>
</dbReference>
<evidence type="ECO:0000313" key="4">
    <source>
        <dbReference type="Proteomes" id="UP000320244"/>
    </source>
</evidence>
<feature type="non-terminal residue" evidence="3">
    <location>
        <position position="1"/>
    </location>
</feature>
<name>A0A563DUD0_9MICO</name>
<gene>
    <name evidence="3" type="ORF">FGL98_19340</name>
</gene>
<protein>
    <submittedName>
        <fullName evidence="3">DUF222 domain-containing protein</fullName>
    </submittedName>
</protein>
<dbReference type="SMART" id="SM00507">
    <property type="entry name" value="HNHc"/>
    <property type="match status" value="1"/>
</dbReference>